<dbReference type="InterPro" id="IPR039672">
    <property type="entry name" value="MFS_2"/>
</dbReference>
<feature type="transmembrane region" description="Helical" evidence="7">
    <location>
        <begin position="61"/>
        <end position="84"/>
    </location>
</feature>
<keyword evidence="4 7" id="KW-0812">Transmembrane</keyword>
<evidence type="ECO:0000256" key="5">
    <source>
        <dbReference type="ARBA" id="ARBA00022989"/>
    </source>
</evidence>
<keyword evidence="2" id="KW-0813">Transport</keyword>
<evidence type="ECO:0000256" key="3">
    <source>
        <dbReference type="ARBA" id="ARBA00022475"/>
    </source>
</evidence>
<evidence type="ECO:0000256" key="7">
    <source>
        <dbReference type="SAM" id="Phobius"/>
    </source>
</evidence>
<dbReference type="PANTHER" id="PTHR11328:SF24">
    <property type="entry name" value="MAJOR FACILITATOR SUPERFAMILY (MFS) PROFILE DOMAIN-CONTAINING PROTEIN"/>
    <property type="match status" value="1"/>
</dbReference>
<comment type="subcellular location">
    <subcellularLocation>
        <location evidence="1">Cell membrane</location>
        <topology evidence="1">Multi-pass membrane protein</topology>
    </subcellularLocation>
</comment>
<evidence type="ECO:0000256" key="6">
    <source>
        <dbReference type="ARBA" id="ARBA00023136"/>
    </source>
</evidence>
<proteinExistence type="predicted"/>
<dbReference type="GO" id="GO:0015293">
    <property type="term" value="F:symporter activity"/>
    <property type="evidence" value="ECO:0007669"/>
    <property type="project" value="InterPro"/>
</dbReference>
<evidence type="ECO:0000313" key="9">
    <source>
        <dbReference type="Proteomes" id="UP000254741"/>
    </source>
</evidence>
<organism evidence="8 9">
    <name type="scientific">Salmonella enterica subsp. arizonae</name>
    <dbReference type="NCBI Taxonomy" id="59203"/>
    <lineage>
        <taxon>Bacteria</taxon>
        <taxon>Pseudomonadati</taxon>
        <taxon>Pseudomonadota</taxon>
        <taxon>Gammaproteobacteria</taxon>
        <taxon>Enterobacterales</taxon>
        <taxon>Enterobacteriaceae</taxon>
        <taxon>Salmonella</taxon>
    </lineage>
</organism>
<evidence type="ECO:0000256" key="2">
    <source>
        <dbReference type="ARBA" id="ARBA00022448"/>
    </source>
</evidence>
<gene>
    <name evidence="8" type="primary">yicJ3</name>
    <name evidence="8" type="ORF">NCTC8297_00215</name>
</gene>
<name>A0A379T649_SALER</name>
<evidence type="ECO:0000313" key="8">
    <source>
        <dbReference type="EMBL" id="SUG45055.1"/>
    </source>
</evidence>
<protein>
    <submittedName>
        <fullName evidence="8">Inner membrane symporter yicJ</fullName>
    </submittedName>
</protein>
<evidence type="ECO:0000256" key="4">
    <source>
        <dbReference type="ARBA" id="ARBA00022692"/>
    </source>
</evidence>
<reference evidence="8 9" key="1">
    <citation type="submission" date="2018-06" db="EMBL/GenBank/DDBJ databases">
        <authorList>
            <consortium name="Pathogen Informatics"/>
            <person name="Doyle S."/>
        </authorList>
    </citation>
    <scope>NUCLEOTIDE SEQUENCE [LARGE SCALE GENOMIC DNA]</scope>
    <source>
        <strain evidence="8 9">NCTC8297</strain>
    </source>
</reference>
<keyword evidence="5 7" id="KW-1133">Transmembrane helix</keyword>
<dbReference type="PROSITE" id="PS00872">
    <property type="entry name" value="NA_GALACTOSIDE_SYMP"/>
    <property type="match status" value="1"/>
</dbReference>
<keyword evidence="3" id="KW-1003">Cell membrane</keyword>
<sequence>MFLLARALDAISDPCMGLLADRTRSRWGKFRPWVLFGALPFGIVCVLAYSTPDLSLNGKMIYAVITYTLLTLLYTVVNIPYCGVGRRDHQ</sequence>
<dbReference type="GO" id="GO:0008643">
    <property type="term" value="P:carbohydrate transport"/>
    <property type="evidence" value="ECO:0007669"/>
    <property type="project" value="InterPro"/>
</dbReference>
<dbReference type="Pfam" id="PF13347">
    <property type="entry name" value="MFS_2"/>
    <property type="match status" value="1"/>
</dbReference>
<keyword evidence="6 7" id="KW-0472">Membrane</keyword>
<feature type="transmembrane region" description="Helical" evidence="7">
    <location>
        <begin position="32"/>
        <end position="49"/>
    </location>
</feature>
<dbReference type="InterPro" id="IPR018043">
    <property type="entry name" value="Na/Gal_symport_CS"/>
</dbReference>
<evidence type="ECO:0000256" key="1">
    <source>
        <dbReference type="ARBA" id="ARBA00004651"/>
    </source>
</evidence>
<dbReference type="EMBL" id="UGXG01000002">
    <property type="protein sequence ID" value="SUG45055.1"/>
    <property type="molecule type" value="Genomic_DNA"/>
</dbReference>
<dbReference type="AlphaFoldDB" id="A0A379T649"/>
<accession>A0A379T649</accession>
<dbReference type="PANTHER" id="PTHR11328">
    <property type="entry name" value="MAJOR FACILITATOR SUPERFAMILY DOMAIN-CONTAINING PROTEIN"/>
    <property type="match status" value="1"/>
</dbReference>
<dbReference type="GO" id="GO:0005886">
    <property type="term" value="C:plasma membrane"/>
    <property type="evidence" value="ECO:0007669"/>
    <property type="project" value="UniProtKB-SubCell"/>
</dbReference>
<dbReference type="Proteomes" id="UP000254741">
    <property type="component" value="Unassembled WGS sequence"/>
</dbReference>
<dbReference type="GO" id="GO:0006814">
    <property type="term" value="P:sodium ion transport"/>
    <property type="evidence" value="ECO:0007669"/>
    <property type="project" value="InterPro"/>
</dbReference>